<dbReference type="AlphaFoldDB" id="A0A5C6M1Q0"/>
<evidence type="ECO:0000313" key="3">
    <source>
        <dbReference type="Proteomes" id="UP000321083"/>
    </source>
</evidence>
<accession>A0A5C6M1Q0</accession>
<dbReference type="EMBL" id="SRHE01000850">
    <property type="protein sequence ID" value="TWW08085.1"/>
    <property type="molecule type" value="Genomic_DNA"/>
</dbReference>
<sequence length="20" mass="2088">QQSDSGQLQLSGVAEAGQER</sequence>
<evidence type="ECO:0000256" key="1">
    <source>
        <dbReference type="SAM" id="MobiDB-lite"/>
    </source>
</evidence>
<reference evidence="2 3" key="2">
    <citation type="submission" date="2019-08" db="EMBL/GenBank/DDBJ databases">
        <authorList>
            <person name="Henke P."/>
        </authorList>
    </citation>
    <scope>NUCLEOTIDE SEQUENCE [LARGE SCALE GENOMIC DNA]</scope>
    <source>
        <strain evidence="2">Phe10_nw2017</strain>
    </source>
</reference>
<feature type="region of interest" description="Disordered" evidence="1">
    <location>
        <begin position="1"/>
        <end position="20"/>
    </location>
</feature>
<organism evidence="2 3">
    <name type="scientific">Planctomyces bekefii</name>
    <dbReference type="NCBI Taxonomy" id="1653850"/>
    <lineage>
        <taxon>Bacteria</taxon>
        <taxon>Pseudomonadati</taxon>
        <taxon>Planctomycetota</taxon>
        <taxon>Planctomycetia</taxon>
        <taxon>Planctomycetales</taxon>
        <taxon>Planctomycetaceae</taxon>
        <taxon>Planctomyces</taxon>
    </lineage>
</organism>
<name>A0A5C6M1Q0_9PLAN</name>
<keyword evidence="3" id="KW-1185">Reference proteome</keyword>
<gene>
    <name evidence="2" type="ORF">E3A20_27880</name>
</gene>
<feature type="compositionally biased region" description="Low complexity" evidence="1">
    <location>
        <begin position="1"/>
        <end position="12"/>
    </location>
</feature>
<reference evidence="2 3" key="1">
    <citation type="submission" date="2019-08" db="EMBL/GenBank/DDBJ databases">
        <title>100 year-old enigma solved: identification of Planctomyces bekefii, the type genus and species of the phylum Planctomycetes.</title>
        <authorList>
            <person name="Svetlana D.N."/>
            <person name="Overmann J."/>
        </authorList>
    </citation>
    <scope>NUCLEOTIDE SEQUENCE [LARGE SCALE GENOMIC DNA]</scope>
    <source>
        <strain evidence="2">Phe10_nw2017</strain>
    </source>
</reference>
<dbReference type="Proteomes" id="UP000321083">
    <property type="component" value="Unassembled WGS sequence"/>
</dbReference>
<proteinExistence type="predicted"/>
<comment type="caution">
    <text evidence="2">The sequence shown here is derived from an EMBL/GenBank/DDBJ whole genome shotgun (WGS) entry which is preliminary data.</text>
</comment>
<protein>
    <submittedName>
        <fullName evidence="2">Uncharacterized protein</fullName>
    </submittedName>
</protein>
<evidence type="ECO:0000313" key="2">
    <source>
        <dbReference type="EMBL" id="TWW08085.1"/>
    </source>
</evidence>
<feature type="non-terminal residue" evidence="2">
    <location>
        <position position="1"/>
    </location>
</feature>